<protein>
    <submittedName>
        <fullName evidence="1">Uncharacterized protein</fullName>
    </submittedName>
</protein>
<accession>A0A9D1WEB8</accession>
<sequence length="135" mass="15675">MIQDNQPKVPNLPPLIANGDANRGYYVCTYKNKWDSEKKRSVRVRSTSVGRVQGKDKFGLIEFYDEFVKQYPGLKRFQVYRTDGPQRLVFIPKPPRRKRIKDEIPVPQARSNEIAARAARDIPTVSDIFDDESFE</sequence>
<dbReference type="Proteomes" id="UP000886829">
    <property type="component" value="Unassembled WGS sequence"/>
</dbReference>
<name>A0A9D1WEB8_9GAMM</name>
<comment type="caution">
    <text evidence="1">The sequence shown here is derived from an EMBL/GenBank/DDBJ whole genome shotgun (WGS) entry which is preliminary data.</text>
</comment>
<organism evidence="1 2">
    <name type="scientific">Candidatus Anaerobiospirillum pullistercoris</name>
    <dbReference type="NCBI Taxonomy" id="2838452"/>
    <lineage>
        <taxon>Bacteria</taxon>
        <taxon>Pseudomonadati</taxon>
        <taxon>Pseudomonadota</taxon>
        <taxon>Gammaproteobacteria</taxon>
        <taxon>Aeromonadales</taxon>
        <taxon>Succinivibrionaceae</taxon>
        <taxon>Anaerobiospirillum</taxon>
    </lineage>
</organism>
<reference evidence="1" key="1">
    <citation type="journal article" date="2021" name="PeerJ">
        <title>Extensive microbial diversity within the chicken gut microbiome revealed by metagenomics and culture.</title>
        <authorList>
            <person name="Gilroy R."/>
            <person name="Ravi A."/>
            <person name="Getino M."/>
            <person name="Pursley I."/>
            <person name="Horton D.L."/>
            <person name="Alikhan N.F."/>
            <person name="Baker D."/>
            <person name="Gharbi K."/>
            <person name="Hall N."/>
            <person name="Watson M."/>
            <person name="Adriaenssens E.M."/>
            <person name="Foster-Nyarko E."/>
            <person name="Jarju S."/>
            <person name="Secka A."/>
            <person name="Antonio M."/>
            <person name="Oren A."/>
            <person name="Chaudhuri R.R."/>
            <person name="La Ragione R."/>
            <person name="Hildebrand F."/>
            <person name="Pallen M.J."/>
        </authorList>
    </citation>
    <scope>NUCLEOTIDE SEQUENCE</scope>
    <source>
        <strain evidence="1">USASDec5-558</strain>
    </source>
</reference>
<reference evidence="1" key="2">
    <citation type="submission" date="2021-04" db="EMBL/GenBank/DDBJ databases">
        <authorList>
            <person name="Gilroy R."/>
        </authorList>
    </citation>
    <scope>NUCLEOTIDE SEQUENCE</scope>
    <source>
        <strain evidence="1">USASDec5-558</strain>
    </source>
</reference>
<proteinExistence type="predicted"/>
<gene>
    <name evidence="1" type="ORF">H9850_07335</name>
</gene>
<evidence type="ECO:0000313" key="2">
    <source>
        <dbReference type="Proteomes" id="UP000886829"/>
    </source>
</evidence>
<dbReference type="EMBL" id="DXEV01000145">
    <property type="protein sequence ID" value="HIX57267.1"/>
    <property type="molecule type" value="Genomic_DNA"/>
</dbReference>
<dbReference type="AlphaFoldDB" id="A0A9D1WEB8"/>
<evidence type="ECO:0000313" key="1">
    <source>
        <dbReference type="EMBL" id="HIX57267.1"/>
    </source>
</evidence>